<evidence type="ECO:0000313" key="2">
    <source>
        <dbReference type="Proteomes" id="UP000011939"/>
    </source>
</evidence>
<accession>M5IQS7</accession>
<dbReference type="AlphaFoldDB" id="M5IQS7"/>
<protein>
    <submittedName>
        <fullName evidence="1">Uncharacterized protein</fullName>
    </submittedName>
</protein>
<name>M5IQS7_9BACT</name>
<comment type="caution">
    <text evidence="1">The sequence shown here is derived from an EMBL/GenBank/DDBJ whole genome shotgun (WGS) entry which is preliminary data.</text>
</comment>
<gene>
    <name evidence="1" type="ORF">CSUNSWCD_1682</name>
</gene>
<proteinExistence type="predicted"/>
<evidence type="ECO:0000313" key="1">
    <source>
        <dbReference type="EMBL" id="EKU11644.1"/>
    </source>
</evidence>
<dbReference type="Proteomes" id="UP000011939">
    <property type="component" value="Unassembled WGS sequence"/>
</dbReference>
<sequence length="37" mass="4200">MLFTNLRLVLVLGAILPRLRFIVKFTTSGSGVLRRQI</sequence>
<reference evidence="1 2" key="1">
    <citation type="journal article" date="2013" name="Genome Announc.">
        <title>Genome Sequence of Campylobacter showae UNSWCD, Isolated from a Patient with Crohn's Disease.</title>
        <authorList>
            <person name="Tay A.P."/>
            <person name="Kaakoush N.O."/>
            <person name="Deshpande N.P."/>
            <person name="Chen Z."/>
            <person name="Mitchell H."/>
            <person name="Wilkins M.R."/>
        </authorList>
    </citation>
    <scope>NUCLEOTIDE SEQUENCE [LARGE SCALE GENOMIC DNA]</scope>
    <source>
        <strain evidence="1 2">CSUNSWCD</strain>
    </source>
</reference>
<dbReference type="PATRIC" id="fig|1244083.3.peg.924"/>
<dbReference type="EMBL" id="AMZQ01000005">
    <property type="protein sequence ID" value="EKU11644.1"/>
    <property type="molecule type" value="Genomic_DNA"/>
</dbReference>
<dbReference type="STRING" id="1244083.CSUNSWCD_1682"/>
<organism evidence="1 2">
    <name type="scientific">Campylobacter showae CSUNSWCD</name>
    <dbReference type="NCBI Taxonomy" id="1244083"/>
    <lineage>
        <taxon>Bacteria</taxon>
        <taxon>Pseudomonadati</taxon>
        <taxon>Campylobacterota</taxon>
        <taxon>Epsilonproteobacteria</taxon>
        <taxon>Campylobacterales</taxon>
        <taxon>Campylobacteraceae</taxon>
        <taxon>Campylobacter</taxon>
    </lineage>
</organism>